<evidence type="ECO:0000256" key="1">
    <source>
        <dbReference type="ARBA" id="ARBA00008520"/>
    </source>
</evidence>
<evidence type="ECO:0000256" key="3">
    <source>
        <dbReference type="ARBA" id="ARBA00022729"/>
    </source>
</evidence>
<gene>
    <name evidence="5" type="ORF">QUG98_06465</name>
</gene>
<reference evidence="5 6" key="1">
    <citation type="submission" date="2023-06" db="EMBL/GenBank/DDBJ databases">
        <authorList>
            <person name="Feng G."/>
            <person name="Li J."/>
            <person name="Zhu H."/>
        </authorList>
    </citation>
    <scope>NUCLEOTIDE SEQUENCE [LARGE SCALE GENOMIC DNA]</scope>
    <source>
        <strain evidence="5 6">RHCJP20</strain>
    </source>
</reference>
<evidence type="ECO:0000313" key="5">
    <source>
        <dbReference type="EMBL" id="MDM7888091.1"/>
    </source>
</evidence>
<feature type="region of interest" description="Disordered" evidence="4">
    <location>
        <begin position="140"/>
        <end position="159"/>
    </location>
</feature>
<dbReference type="PANTHER" id="PTHR30061:SF50">
    <property type="entry name" value="MALTOSE_MALTODEXTRIN-BINDING PERIPLASMIC PROTEIN"/>
    <property type="match status" value="1"/>
</dbReference>
<evidence type="ECO:0000313" key="6">
    <source>
        <dbReference type="Proteomes" id="UP001235720"/>
    </source>
</evidence>
<protein>
    <submittedName>
        <fullName evidence="5">ABC transporter substrate-binding protein</fullName>
    </submittedName>
</protein>
<dbReference type="Gene3D" id="3.40.190.10">
    <property type="entry name" value="Periplasmic binding protein-like II"/>
    <property type="match status" value="1"/>
</dbReference>
<keyword evidence="6" id="KW-1185">Reference proteome</keyword>
<evidence type="ECO:0000256" key="4">
    <source>
        <dbReference type="SAM" id="MobiDB-lite"/>
    </source>
</evidence>
<evidence type="ECO:0000256" key="2">
    <source>
        <dbReference type="ARBA" id="ARBA00022448"/>
    </source>
</evidence>
<feature type="compositionally biased region" description="Basic and acidic residues" evidence="4">
    <location>
        <begin position="140"/>
        <end position="149"/>
    </location>
</feature>
<comment type="caution">
    <text evidence="5">The sequence shown here is derived from an EMBL/GenBank/DDBJ whole genome shotgun (WGS) entry which is preliminary data.</text>
</comment>
<feature type="region of interest" description="Disordered" evidence="4">
    <location>
        <begin position="1"/>
        <end position="22"/>
    </location>
</feature>
<dbReference type="CDD" id="cd14748">
    <property type="entry name" value="PBP2_UgpB"/>
    <property type="match status" value="1"/>
</dbReference>
<dbReference type="PANTHER" id="PTHR30061">
    <property type="entry name" value="MALTOSE-BINDING PERIPLASMIC PROTEIN"/>
    <property type="match status" value="1"/>
</dbReference>
<dbReference type="SUPFAM" id="SSF53850">
    <property type="entry name" value="Periplasmic binding protein-like II"/>
    <property type="match status" value="1"/>
</dbReference>
<accession>A0ABT7TET7</accession>
<organism evidence="5 6">
    <name type="scientific">Curtobacterium subtropicum</name>
    <dbReference type="NCBI Taxonomy" id="3055138"/>
    <lineage>
        <taxon>Bacteria</taxon>
        <taxon>Bacillati</taxon>
        <taxon>Actinomycetota</taxon>
        <taxon>Actinomycetes</taxon>
        <taxon>Micrococcales</taxon>
        <taxon>Microbacteriaceae</taxon>
        <taxon>Curtobacterium</taxon>
    </lineage>
</organism>
<proteinExistence type="inferred from homology"/>
<dbReference type="EMBL" id="JAUCMM010000003">
    <property type="protein sequence ID" value="MDM7888091.1"/>
    <property type="molecule type" value="Genomic_DNA"/>
</dbReference>
<dbReference type="Pfam" id="PF13416">
    <property type="entry name" value="SBP_bac_8"/>
    <property type="match status" value="1"/>
</dbReference>
<dbReference type="Proteomes" id="UP001235720">
    <property type="component" value="Unassembled WGS sequence"/>
</dbReference>
<comment type="similarity">
    <text evidence="1">Belongs to the bacterial solute-binding protein 1 family.</text>
</comment>
<keyword evidence="2" id="KW-0813">Transport</keyword>
<dbReference type="InterPro" id="IPR006059">
    <property type="entry name" value="SBP"/>
</dbReference>
<sequence length="452" mass="48821">MTRTRTRTGSSTRSARRPTARRSARTALAVAIAVAATVLTGCAPQGATVLDTAAPVRLTMWSGQSDEAAKLLQGLVDEYEDAHPNVTIDMSSGASSTDELLQKLAASFAGNDSPDISYTFGSWASQLERSGRTLDLRAEAEDPDTHWDEFSPAARGTAQPTGRKVIGFPAVVDNISLFYNKTVFDAAGEPYPTADWDWSDFRRAAKALTDRDSQTFGYGYSVSGSEETTWQMWPHLWQNGGSILSEDGEHAAFDSEAGVDALSFMRSMAVTDRSVYLDQTDTKFAQLFESDRVGMITSGPWELSALKTAGTSYGVVRLPGTDGDHQTVSGPDLWTLFDNHDVNRAYWAKDFTKWLTAPAQDERFNVAVGNLPLRSSEADSPAFRKQVAALPGLDVIQANSANAKQVRPTLPGYNGLSEAFGDAVSRVLQGEGEPAEALRQATVVADKALRQG</sequence>
<name>A0ABT7TET7_9MICO</name>
<keyword evidence="3" id="KW-0732">Signal</keyword>
<dbReference type="RefSeq" id="WP_289469779.1">
    <property type="nucleotide sequence ID" value="NZ_JAUCMM010000003.1"/>
</dbReference>